<keyword evidence="5" id="KW-1185">Reference proteome</keyword>
<protein>
    <submittedName>
        <fullName evidence="4">TetR/AcrR family transcriptional regulator</fullName>
    </submittedName>
</protein>
<dbReference type="PANTHER" id="PTHR43479:SF11">
    <property type="entry name" value="ACREF_ENVCD OPERON REPRESSOR-RELATED"/>
    <property type="match status" value="1"/>
</dbReference>
<dbReference type="EMBL" id="SBLB01000004">
    <property type="protein sequence ID" value="RYC68888.1"/>
    <property type="molecule type" value="Genomic_DNA"/>
</dbReference>
<dbReference type="PANTHER" id="PTHR43479">
    <property type="entry name" value="ACREF/ENVCD OPERON REPRESSOR-RELATED"/>
    <property type="match status" value="1"/>
</dbReference>
<name>A0A4V1RW35_9BACT</name>
<evidence type="ECO:0000256" key="2">
    <source>
        <dbReference type="PROSITE-ProRule" id="PRU00335"/>
    </source>
</evidence>
<dbReference type="Gene3D" id="1.10.357.10">
    <property type="entry name" value="Tetracycline Repressor, domain 2"/>
    <property type="match status" value="1"/>
</dbReference>
<gene>
    <name evidence="4" type="ORF">EQG79_15895</name>
</gene>
<dbReference type="PROSITE" id="PS50977">
    <property type="entry name" value="HTH_TETR_2"/>
    <property type="match status" value="1"/>
</dbReference>
<evidence type="ECO:0000313" key="5">
    <source>
        <dbReference type="Proteomes" id="UP000290407"/>
    </source>
</evidence>
<proteinExistence type="predicted"/>
<evidence type="ECO:0000313" key="4">
    <source>
        <dbReference type="EMBL" id="RYC68888.1"/>
    </source>
</evidence>
<dbReference type="InterPro" id="IPR009057">
    <property type="entry name" value="Homeodomain-like_sf"/>
</dbReference>
<dbReference type="SUPFAM" id="SSF46689">
    <property type="entry name" value="Homeodomain-like"/>
    <property type="match status" value="1"/>
</dbReference>
<dbReference type="AlphaFoldDB" id="A0A4V1RW35"/>
<feature type="DNA-binding region" description="H-T-H motif" evidence="2">
    <location>
        <begin position="32"/>
        <end position="51"/>
    </location>
</feature>
<dbReference type="InterPro" id="IPR050624">
    <property type="entry name" value="HTH-type_Tx_Regulator"/>
</dbReference>
<dbReference type="RefSeq" id="WP_129602509.1">
    <property type="nucleotide sequence ID" value="NZ_SBLB01000004.1"/>
</dbReference>
<dbReference type="Proteomes" id="UP000290407">
    <property type="component" value="Unassembled WGS sequence"/>
</dbReference>
<dbReference type="Pfam" id="PF00440">
    <property type="entry name" value="TetR_N"/>
    <property type="match status" value="1"/>
</dbReference>
<keyword evidence="1 2" id="KW-0238">DNA-binding</keyword>
<dbReference type="InterPro" id="IPR001647">
    <property type="entry name" value="HTH_TetR"/>
</dbReference>
<feature type="domain" description="HTH tetR-type" evidence="3">
    <location>
        <begin position="11"/>
        <end position="69"/>
    </location>
</feature>
<organism evidence="4 5">
    <name type="scientific">Spirosoma sordidisoli</name>
    <dbReference type="NCBI Taxonomy" id="2502893"/>
    <lineage>
        <taxon>Bacteria</taxon>
        <taxon>Pseudomonadati</taxon>
        <taxon>Bacteroidota</taxon>
        <taxon>Cytophagia</taxon>
        <taxon>Cytophagales</taxon>
        <taxon>Cytophagaceae</taxon>
        <taxon>Spirosoma</taxon>
    </lineage>
</organism>
<dbReference type="GO" id="GO:0003677">
    <property type="term" value="F:DNA binding"/>
    <property type="evidence" value="ECO:0007669"/>
    <property type="project" value="UniProtKB-UniRule"/>
</dbReference>
<comment type="caution">
    <text evidence="4">The sequence shown here is derived from an EMBL/GenBank/DDBJ whole genome shotgun (WGS) entry which is preliminary data.</text>
</comment>
<evidence type="ECO:0000256" key="1">
    <source>
        <dbReference type="ARBA" id="ARBA00023125"/>
    </source>
</evidence>
<evidence type="ECO:0000259" key="3">
    <source>
        <dbReference type="PROSITE" id="PS50977"/>
    </source>
</evidence>
<reference evidence="4 5" key="1">
    <citation type="submission" date="2019-01" db="EMBL/GenBank/DDBJ databases">
        <title>Spirosoma flava sp. nov., a propanil-degrading bacterium isolated from herbicide-contaminated soil.</title>
        <authorList>
            <person name="Zhang L."/>
            <person name="Jiang J.-D."/>
        </authorList>
    </citation>
    <scope>NUCLEOTIDE SEQUENCE [LARGE SCALE GENOMIC DNA]</scope>
    <source>
        <strain evidence="4 5">TY50</strain>
    </source>
</reference>
<accession>A0A4V1RW35</accession>
<sequence>MSHLRYLCDMSVTRDKLIEAAVVALNQDESATIEQIATMAGVTRRTVHRYFNDRNTLVQECKQTMLQVCNLKMTQAYQSSQQPAIQLENMFYAALEVGIQYSFVKKLFKRNQYTNLVNNQERAYDDVKANWFKLVEILQQQGAIDKKLSIPWIYNLFGGMVDIAIEAQQAGDVARNDIKSFSWTSFKGSIGLQ</sequence>